<feature type="domain" description="F-box" evidence="2">
    <location>
        <begin position="73"/>
        <end position="120"/>
    </location>
</feature>
<reference evidence="3 4" key="1">
    <citation type="submission" date="2015-07" db="EMBL/GenBank/DDBJ databases">
        <title>Comparative genomics of the Sigatoka disease complex on banana suggests a link between parallel evolutionary changes in Pseudocercospora fijiensis and Pseudocercospora eumusae and increased virulence on the banana host.</title>
        <authorList>
            <person name="Chang T.-C."/>
            <person name="Salvucci A."/>
            <person name="Crous P.W."/>
            <person name="Stergiopoulos I."/>
        </authorList>
    </citation>
    <scope>NUCLEOTIDE SEQUENCE [LARGE SCALE GENOMIC DNA]</scope>
    <source>
        <strain evidence="3 4">CBS 116634</strain>
    </source>
</reference>
<proteinExistence type="predicted"/>
<dbReference type="InterPro" id="IPR001810">
    <property type="entry name" value="F-box_dom"/>
</dbReference>
<dbReference type="SUPFAM" id="SSF81383">
    <property type="entry name" value="F-box domain"/>
    <property type="match status" value="1"/>
</dbReference>
<dbReference type="Pfam" id="PF00646">
    <property type="entry name" value="F-box"/>
    <property type="match status" value="1"/>
</dbReference>
<evidence type="ECO:0000259" key="2">
    <source>
        <dbReference type="PROSITE" id="PS50181"/>
    </source>
</evidence>
<evidence type="ECO:0000313" key="4">
    <source>
        <dbReference type="Proteomes" id="UP000073492"/>
    </source>
</evidence>
<gene>
    <name evidence="3" type="ORF">AC579_7482</name>
</gene>
<dbReference type="OrthoDB" id="3644735at2759"/>
<dbReference type="EMBL" id="LFZO01000148">
    <property type="protein sequence ID" value="KXT12538.1"/>
    <property type="molecule type" value="Genomic_DNA"/>
</dbReference>
<accession>A0A139ICS2</accession>
<evidence type="ECO:0000256" key="1">
    <source>
        <dbReference type="SAM" id="MobiDB-lite"/>
    </source>
</evidence>
<sequence length="328" mass="37991">MAQELPLLCTSLERLAMDPSTPEHVLRYLAGECEHEYPPKKQPEPPCKLRSLAQRSAKPAAESRQTSQAQNRKDRITALPTEILEQILLNVDIRTVLLTAQRVSRFFRATIENSKLLKRHLWLETREEAEKPTKLRGCRKHRVYETRLPLVPHGVCKLVDYPSVRINPLLHKVLTERPGFLKAMSSSNCMRKIKSLTKDPHEWGSEGQKPSDEPIHVPMKDLNIVFSTVKQITEWLAEADENPIPQIWPDMQLFTPNPFRDQEAVIGYAAFEKLQDPSKKSSESPEHETKWVHRVHWINAGTFDGEVVTLRKLIERVQERHRDIYMQI</sequence>
<evidence type="ECO:0000313" key="3">
    <source>
        <dbReference type="EMBL" id="KXT12538.1"/>
    </source>
</evidence>
<dbReference type="Gene3D" id="1.20.1280.50">
    <property type="match status" value="1"/>
</dbReference>
<comment type="caution">
    <text evidence="3">The sequence shown here is derived from an EMBL/GenBank/DDBJ whole genome shotgun (WGS) entry which is preliminary data.</text>
</comment>
<feature type="region of interest" description="Disordered" evidence="1">
    <location>
        <begin position="52"/>
        <end position="74"/>
    </location>
</feature>
<protein>
    <recommendedName>
        <fullName evidence="2">F-box domain-containing protein</fullName>
    </recommendedName>
</protein>
<dbReference type="PROSITE" id="PS50181">
    <property type="entry name" value="FBOX"/>
    <property type="match status" value="1"/>
</dbReference>
<name>A0A139ICS2_9PEZI</name>
<organism evidence="3 4">
    <name type="scientific">Pseudocercospora musae</name>
    <dbReference type="NCBI Taxonomy" id="113226"/>
    <lineage>
        <taxon>Eukaryota</taxon>
        <taxon>Fungi</taxon>
        <taxon>Dikarya</taxon>
        <taxon>Ascomycota</taxon>
        <taxon>Pezizomycotina</taxon>
        <taxon>Dothideomycetes</taxon>
        <taxon>Dothideomycetidae</taxon>
        <taxon>Mycosphaerellales</taxon>
        <taxon>Mycosphaerellaceae</taxon>
        <taxon>Pseudocercospora</taxon>
    </lineage>
</organism>
<dbReference type="AlphaFoldDB" id="A0A139ICS2"/>
<dbReference type="InterPro" id="IPR036047">
    <property type="entry name" value="F-box-like_dom_sf"/>
</dbReference>
<keyword evidence="4" id="KW-1185">Reference proteome</keyword>
<dbReference type="SMART" id="SM00256">
    <property type="entry name" value="FBOX"/>
    <property type="match status" value="1"/>
</dbReference>
<dbReference type="Proteomes" id="UP000073492">
    <property type="component" value="Unassembled WGS sequence"/>
</dbReference>